<feature type="transmembrane region" description="Helical" evidence="1">
    <location>
        <begin position="55"/>
        <end position="78"/>
    </location>
</feature>
<evidence type="ECO:0000313" key="3">
    <source>
        <dbReference type="Proteomes" id="UP001432322"/>
    </source>
</evidence>
<organism evidence="2 3">
    <name type="scientific">Pristionchus fissidentatus</name>
    <dbReference type="NCBI Taxonomy" id="1538716"/>
    <lineage>
        <taxon>Eukaryota</taxon>
        <taxon>Metazoa</taxon>
        <taxon>Ecdysozoa</taxon>
        <taxon>Nematoda</taxon>
        <taxon>Chromadorea</taxon>
        <taxon>Rhabditida</taxon>
        <taxon>Rhabditina</taxon>
        <taxon>Diplogasteromorpha</taxon>
        <taxon>Diplogasteroidea</taxon>
        <taxon>Neodiplogasteridae</taxon>
        <taxon>Pristionchus</taxon>
    </lineage>
</organism>
<reference evidence="2" key="1">
    <citation type="submission" date="2023-10" db="EMBL/GenBank/DDBJ databases">
        <title>Genome assembly of Pristionchus species.</title>
        <authorList>
            <person name="Yoshida K."/>
            <person name="Sommer R.J."/>
        </authorList>
    </citation>
    <scope>NUCLEOTIDE SEQUENCE</scope>
    <source>
        <strain evidence="2">RS5133</strain>
    </source>
</reference>
<sequence>MFDDDPRGKAYRKYLMSLQVTSIALDWWFDIYSPILQMNCRIMFSNSRMAKIADVSSFFVCYIIFFRFVANSYFWCVYYRR</sequence>
<keyword evidence="1" id="KW-0812">Transmembrane</keyword>
<dbReference type="Proteomes" id="UP001432322">
    <property type="component" value="Unassembled WGS sequence"/>
</dbReference>
<comment type="caution">
    <text evidence="2">The sequence shown here is derived from an EMBL/GenBank/DDBJ whole genome shotgun (WGS) entry which is preliminary data.</text>
</comment>
<evidence type="ECO:0008006" key="4">
    <source>
        <dbReference type="Google" id="ProtNLM"/>
    </source>
</evidence>
<accession>A0AAV5W5D7</accession>
<feature type="non-terminal residue" evidence="2">
    <location>
        <position position="81"/>
    </location>
</feature>
<keyword evidence="3" id="KW-1185">Reference proteome</keyword>
<dbReference type="AlphaFoldDB" id="A0AAV5W5D7"/>
<name>A0AAV5W5D7_9BILA</name>
<evidence type="ECO:0000313" key="2">
    <source>
        <dbReference type="EMBL" id="GMT27391.1"/>
    </source>
</evidence>
<proteinExistence type="predicted"/>
<keyword evidence="1" id="KW-1133">Transmembrane helix</keyword>
<evidence type="ECO:0000256" key="1">
    <source>
        <dbReference type="SAM" id="Phobius"/>
    </source>
</evidence>
<keyword evidence="1" id="KW-0472">Membrane</keyword>
<gene>
    <name evidence="2" type="ORF">PFISCL1PPCAC_18688</name>
</gene>
<protein>
    <recommendedName>
        <fullName evidence="4">G protein-coupled receptor</fullName>
    </recommendedName>
</protein>
<dbReference type="EMBL" id="BTSY01000005">
    <property type="protein sequence ID" value="GMT27391.1"/>
    <property type="molecule type" value="Genomic_DNA"/>
</dbReference>